<dbReference type="EMBL" id="DF933829">
    <property type="protein sequence ID" value="GAM38257.1"/>
    <property type="molecule type" value="Genomic_DNA"/>
</dbReference>
<gene>
    <name evidence="5" type="ORF">TCE0_033r08838</name>
</gene>
<feature type="chain" id="PRO_5027883665" evidence="2">
    <location>
        <begin position="21"/>
        <end position="1376"/>
    </location>
</feature>
<evidence type="ECO:0000313" key="6">
    <source>
        <dbReference type="Proteomes" id="UP000053095"/>
    </source>
</evidence>
<dbReference type="Proteomes" id="UP000053095">
    <property type="component" value="Unassembled WGS sequence"/>
</dbReference>
<accession>A0A6V8HA40</accession>
<dbReference type="Pfam" id="PF25485">
    <property type="entry name" value="DUF7908"/>
    <property type="match status" value="1"/>
</dbReference>
<keyword evidence="2" id="KW-0732">Signal</keyword>
<keyword evidence="1" id="KW-1133">Transmembrane helix</keyword>
<dbReference type="InterPro" id="IPR054293">
    <property type="entry name" value="DUF7029"/>
</dbReference>
<organism evidence="5 6">
    <name type="scientific">Talaromyces pinophilus</name>
    <name type="common">Penicillium pinophilum</name>
    <dbReference type="NCBI Taxonomy" id="128442"/>
    <lineage>
        <taxon>Eukaryota</taxon>
        <taxon>Fungi</taxon>
        <taxon>Dikarya</taxon>
        <taxon>Ascomycota</taxon>
        <taxon>Pezizomycotina</taxon>
        <taxon>Eurotiomycetes</taxon>
        <taxon>Eurotiomycetidae</taxon>
        <taxon>Eurotiales</taxon>
        <taxon>Trichocomaceae</taxon>
        <taxon>Talaromyces</taxon>
        <taxon>Talaromyces sect. Talaromyces</taxon>
    </lineage>
</organism>
<protein>
    <submittedName>
        <fullName evidence="5">Uncharacterized protein</fullName>
    </submittedName>
</protein>
<sequence length="1376" mass="145929">MWSSLFTPLSILLITTFVSGLPKDDVDGQDDESWTVTVTRTSYTTICPCTTAVLSLPTGLTALPTSGGFEYTSGSLASVTDSLHSTGATSLIPEGSGTASTYSHPVTSPSTGPTSYTCTYWHAHFFKPGSPIRLRITFIFTYFAFRIVHHAWFFIFVIFFIVSNRGLICEYKFVHSSAHVSPSRTVGSSSAVRVSPSAIQTLLVLYVEPNQLTRKRQTYDSAVLIGSGSLTASCSDADVFYVDGTSLYDGDLLVSTDVGVTQTQFVGSQTPGTLTGTFSVTNGILSWTNAAFPAGQALFCVLDSTVYAVFDGNLPSGCTQVTIAAASYSSICSGSTASSTFHPITPTPTPTPTATGIPACAASSDPELSTTVLPALDPSVDLSSPLNLPPSMYATLYYAQPSGSIIVQVVYTMLYPQVTLENSQHIDTVTCSGGDTMTIVLSTKVAYSIVSQWPQSDLILITNTASCNSASQRGVYMVSSYTADESSLTVTLQIAATTWADVSETMQISYGTGSTNSGGSVSYTPSCSAPIATSTSPSSATSTDVSYIDLTPEEKEIVAYLTANNTYDANGNIAVTMPASTTSVTAPSYDPSAASNSTEQAALEDALQAAGLPSPSDLWGQTANNLAGYCSNGVYVPPTTVYSKRHLPFTQVGPVRRKDPRHVLAKRSGDINDESWWKDLWEVGCNDLLDQLIEAIDEEVGEIIELICDMKELYDDVSEAYANRDAIKCVFTGCYLEETIATYWNYTYVWDTGFSIPAQNIITSSVGTVSCVDCALTISEVQFVGSVMIATSTGAIESAYMSPTLSWKADIVMGLDTTDAWSGEWDYAFPTLNFDDPITVPGEFTITPAITYSLGVKWSTSAAVNFTGGASISVTGGTMYLDFTQSAASQISNWSPSVQYTYPVFTQAATVSFIPIMRYSLSIGVDIENKPYKAQPIYINSAEVVGFNAALIETDGGACSAGQLEMTSYSNVTNNLVFTGGSSKVLSSSGDVAGLTKCFTVPNDVPTADEVSSMRSQGAAFCTAYLDYSPPTRVAYAVTTTTTPSTTHITLPTTISTASTIYQYPTLTSVFVQTTTVNPTSYVTASGSQSLGDSYMRKRSLETAAPTNPFSVRGTAPKPTQTAAAHKLLARTISEPAFASTWDASKLSLACSQVATGTVTTTFYSSTATDYSGVVTSTAYSTVDVLGHLYTETFSRAVVSYTATTVTASATSTATATTASSCPLQSQVSCFTITAAGADHINGKQLYMADGHASPVWGGWGAGYELATFYMTCSGDLVALPSMQVLTTAKDMWVEFSDFTSSSSSTNQKCIQDTAAGTLSCGAGWYAMTPVARDINDFRAFSGYWQPIWSDGSNTDTLTPVTLMYETVTCPSETGQ</sequence>
<reference evidence="6" key="1">
    <citation type="journal article" date="2015" name="Genome Announc.">
        <title>Draft genome sequence of Talaromyces cellulolyticus strain Y-94, a source of lignocellulosic biomass-degrading enzymes.</title>
        <authorList>
            <person name="Fujii T."/>
            <person name="Koike H."/>
            <person name="Sawayama S."/>
            <person name="Yano S."/>
            <person name="Inoue H."/>
        </authorList>
    </citation>
    <scope>NUCLEOTIDE SEQUENCE [LARGE SCALE GENOMIC DNA]</scope>
    <source>
        <strain evidence="6">Y-94</strain>
    </source>
</reference>
<evidence type="ECO:0000259" key="4">
    <source>
        <dbReference type="Pfam" id="PF25485"/>
    </source>
</evidence>
<evidence type="ECO:0000256" key="2">
    <source>
        <dbReference type="SAM" id="SignalP"/>
    </source>
</evidence>
<keyword evidence="1" id="KW-0472">Membrane</keyword>
<keyword evidence="6" id="KW-1185">Reference proteome</keyword>
<name>A0A6V8HA40_TALPI</name>
<feature type="signal peptide" evidence="2">
    <location>
        <begin position="1"/>
        <end position="20"/>
    </location>
</feature>
<evidence type="ECO:0000259" key="3">
    <source>
        <dbReference type="Pfam" id="PF22974"/>
    </source>
</evidence>
<feature type="domain" description="DUF7029" evidence="3">
    <location>
        <begin position="412"/>
        <end position="506"/>
    </location>
</feature>
<dbReference type="Pfam" id="PF22974">
    <property type="entry name" value="DUF7029"/>
    <property type="match status" value="1"/>
</dbReference>
<feature type="transmembrane region" description="Helical" evidence="1">
    <location>
        <begin position="136"/>
        <end position="162"/>
    </location>
</feature>
<proteinExistence type="predicted"/>
<dbReference type="InterPro" id="IPR057230">
    <property type="entry name" value="DUF7908"/>
</dbReference>
<comment type="caution">
    <text evidence="5">The sequence shown here is derived from an EMBL/GenBank/DDBJ whole genome shotgun (WGS) entry which is preliminary data.</text>
</comment>
<evidence type="ECO:0000313" key="5">
    <source>
        <dbReference type="EMBL" id="GAM38257.1"/>
    </source>
</evidence>
<evidence type="ECO:0000256" key="1">
    <source>
        <dbReference type="SAM" id="Phobius"/>
    </source>
</evidence>
<feature type="domain" description="DUF7908" evidence="4">
    <location>
        <begin position="202"/>
        <end position="327"/>
    </location>
</feature>
<keyword evidence="1" id="KW-0812">Transmembrane</keyword>